<sequence length="55" mass="6210">MRQSIGTALQFCCLVFLPLMVIFSINFYNFPLIVMPVSLLITIVIFSLGQVLKSE</sequence>
<dbReference type="KEGG" id="sdyn:Mal52_20830"/>
<protein>
    <submittedName>
        <fullName evidence="2">Uncharacterized protein</fullName>
    </submittedName>
</protein>
<evidence type="ECO:0000256" key="1">
    <source>
        <dbReference type="SAM" id="Phobius"/>
    </source>
</evidence>
<organism evidence="2 3">
    <name type="scientific">Symmachiella dynata</name>
    <dbReference type="NCBI Taxonomy" id="2527995"/>
    <lineage>
        <taxon>Bacteria</taxon>
        <taxon>Pseudomonadati</taxon>
        <taxon>Planctomycetota</taxon>
        <taxon>Planctomycetia</taxon>
        <taxon>Planctomycetales</taxon>
        <taxon>Planctomycetaceae</taxon>
        <taxon>Symmachiella</taxon>
    </lineage>
</organism>
<keyword evidence="3" id="KW-1185">Reference proteome</keyword>
<proteinExistence type="predicted"/>
<evidence type="ECO:0000313" key="3">
    <source>
        <dbReference type="Proteomes" id="UP000319383"/>
    </source>
</evidence>
<feature type="transmembrane region" description="Helical" evidence="1">
    <location>
        <begin position="7"/>
        <end position="27"/>
    </location>
</feature>
<evidence type="ECO:0000313" key="2">
    <source>
        <dbReference type="EMBL" id="QDU43607.1"/>
    </source>
</evidence>
<feature type="transmembrane region" description="Helical" evidence="1">
    <location>
        <begin position="33"/>
        <end position="52"/>
    </location>
</feature>
<gene>
    <name evidence="2" type="ORF">Mal52_20830</name>
</gene>
<accession>A0A517ZMC9</accession>
<dbReference type="RefSeq" id="WP_197532746.1">
    <property type="nucleotide sequence ID" value="NZ_CAXBED010000053.1"/>
</dbReference>
<dbReference type="EMBL" id="CP036276">
    <property type="protein sequence ID" value="QDU43607.1"/>
    <property type="molecule type" value="Genomic_DNA"/>
</dbReference>
<dbReference type="AlphaFoldDB" id="A0A517ZMC9"/>
<keyword evidence="1" id="KW-0812">Transmembrane</keyword>
<reference evidence="2 3" key="1">
    <citation type="submission" date="2019-02" db="EMBL/GenBank/DDBJ databases">
        <title>Deep-cultivation of Planctomycetes and their phenomic and genomic characterization uncovers novel biology.</title>
        <authorList>
            <person name="Wiegand S."/>
            <person name="Jogler M."/>
            <person name="Boedeker C."/>
            <person name="Pinto D."/>
            <person name="Vollmers J."/>
            <person name="Rivas-Marin E."/>
            <person name="Kohn T."/>
            <person name="Peeters S.H."/>
            <person name="Heuer A."/>
            <person name="Rast P."/>
            <person name="Oberbeckmann S."/>
            <person name="Bunk B."/>
            <person name="Jeske O."/>
            <person name="Meyerdierks A."/>
            <person name="Storesund J.E."/>
            <person name="Kallscheuer N."/>
            <person name="Luecker S."/>
            <person name="Lage O.M."/>
            <person name="Pohl T."/>
            <person name="Merkel B.J."/>
            <person name="Hornburger P."/>
            <person name="Mueller R.-W."/>
            <person name="Bruemmer F."/>
            <person name="Labrenz M."/>
            <person name="Spormann A.M."/>
            <person name="Op den Camp H."/>
            <person name="Overmann J."/>
            <person name="Amann R."/>
            <person name="Jetten M.S.M."/>
            <person name="Mascher T."/>
            <person name="Medema M.H."/>
            <person name="Devos D.P."/>
            <person name="Kaster A.-K."/>
            <person name="Ovreas L."/>
            <person name="Rohde M."/>
            <person name="Galperin M.Y."/>
            <person name="Jogler C."/>
        </authorList>
    </citation>
    <scope>NUCLEOTIDE SEQUENCE [LARGE SCALE GENOMIC DNA]</scope>
    <source>
        <strain evidence="2 3">Mal52</strain>
    </source>
</reference>
<dbReference type="Proteomes" id="UP000319383">
    <property type="component" value="Chromosome"/>
</dbReference>
<name>A0A517ZMC9_9PLAN</name>
<keyword evidence="1" id="KW-0472">Membrane</keyword>
<keyword evidence="1" id="KW-1133">Transmembrane helix</keyword>